<dbReference type="EMBL" id="LN609528">
    <property type="protein sequence ID" value="CEF62697.1"/>
    <property type="molecule type" value="Genomic_DNA"/>
</dbReference>
<dbReference type="GO" id="GO:0008168">
    <property type="term" value="F:methyltransferase activity"/>
    <property type="evidence" value="ECO:0007669"/>
    <property type="project" value="UniProtKB-KW"/>
</dbReference>
<proteinExistence type="predicted"/>
<dbReference type="GO" id="GO:0046872">
    <property type="term" value="F:metal ion binding"/>
    <property type="evidence" value="ECO:0007669"/>
    <property type="project" value="UniProtKB-KW"/>
</dbReference>
<dbReference type="Pfam" id="PF00856">
    <property type="entry name" value="SET"/>
    <property type="match status" value="1"/>
</dbReference>
<dbReference type="PANTHER" id="PTHR46223">
    <property type="entry name" value="HISTONE-LYSINE N-METHYLTRANSFERASE SUV39H"/>
    <property type="match status" value="1"/>
</dbReference>
<dbReference type="OrthoDB" id="616263at2759"/>
<accession>A0A090L3Q3</accession>
<dbReference type="GO" id="GO:0032259">
    <property type="term" value="P:methylation"/>
    <property type="evidence" value="ECO:0007669"/>
    <property type="project" value="UniProtKB-KW"/>
</dbReference>
<evidence type="ECO:0000256" key="3">
    <source>
        <dbReference type="ARBA" id="ARBA00022603"/>
    </source>
</evidence>
<evidence type="ECO:0000256" key="1">
    <source>
        <dbReference type="ARBA" id="ARBA00004286"/>
    </source>
</evidence>
<dbReference type="AlphaFoldDB" id="A0A090L3Q3"/>
<evidence type="ECO:0000256" key="4">
    <source>
        <dbReference type="ARBA" id="ARBA00022679"/>
    </source>
</evidence>
<evidence type="ECO:0000313" key="13">
    <source>
        <dbReference type="WormBase" id="SRAE_1000096700"/>
    </source>
</evidence>
<feature type="domain" description="Post-SET" evidence="9">
    <location>
        <begin position="381"/>
        <end position="397"/>
    </location>
</feature>
<dbReference type="WBParaSite" id="SRAE_1000096700.1">
    <property type="protein sequence ID" value="SRAE_1000096700.1"/>
    <property type="gene ID" value="WBGene00257567"/>
</dbReference>
<dbReference type="RefSeq" id="XP_024501899.1">
    <property type="nucleotide sequence ID" value="XM_024647864.1"/>
</dbReference>
<keyword evidence="11" id="KW-1185">Reference proteome</keyword>
<comment type="subcellular location">
    <subcellularLocation>
        <location evidence="1">Chromosome</location>
    </subcellularLocation>
</comment>
<dbReference type="PANTHER" id="PTHR46223:SF3">
    <property type="entry name" value="HISTONE-LYSINE N-METHYLTRANSFERASE SET-23"/>
    <property type="match status" value="1"/>
</dbReference>
<keyword evidence="6" id="KW-0479">Metal-binding</keyword>
<evidence type="ECO:0000256" key="7">
    <source>
        <dbReference type="ARBA" id="ARBA00022833"/>
    </source>
</evidence>
<evidence type="ECO:0000256" key="2">
    <source>
        <dbReference type="ARBA" id="ARBA00022454"/>
    </source>
</evidence>
<dbReference type="PROSITE" id="PS50280">
    <property type="entry name" value="SET"/>
    <property type="match status" value="1"/>
</dbReference>
<name>A0A090L3Q3_STRRB</name>
<dbReference type="GeneID" id="36375062"/>
<keyword evidence="7" id="KW-0862">Zinc</keyword>
<dbReference type="Proteomes" id="UP000035682">
    <property type="component" value="Unplaced"/>
</dbReference>
<dbReference type="InterPro" id="IPR001214">
    <property type="entry name" value="SET_dom"/>
</dbReference>
<evidence type="ECO:0000313" key="10">
    <source>
        <dbReference type="EMBL" id="CEF62697.1"/>
    </source>
</evidence>
<dbReference type="GO" id="GO:0005694">
    <property type="term" value="C:chromosome"/>
    <property type="evidence" value="ECO:0007669"/>
    <property type="project" value="UniProtKB-SubCell"/>
</dbReference>
<evidence type="ECO:0000313" key="11">
    <source>
        <dbReference type="Proteomes" id="UP000035682"/>
    </source>
</evidence>
<dbReference type="InterPro" id="IPR050973">
    <property type="entry name" value="H3K9_Histone-Lys_N-MTase"/>
</dbReference>
<gene>
    <name evidence="10 12 13" type="ORF">SRAE_1000096700</name>
</gene>
<evidence type="ECO:0000256" key="5">
    <source>
        <dbReference type="ARBA" id="ARBA00022691"/>
    </source>
</evidence>
<evidence type="ECO:0000256" key="6">
    <source>
        <dbReference type="ARBA" id="ARBA00022723"/>
    </source>
</evidence>
<dbReference type="STRING" id="34506.A0A090L3Q3"/>
<feature type="domain" description="SET" evidence="8">
    <location>
        <begin position="240"/>
        <end position="371"/>
    </location>
</feature>
<keyword evidence="5" id="KW-0949">S-adenosyl-L-methionine</keyword>
<keyword evidence="4" id="KW-0808">Transferase</keyword>
<keyword evidence="2" id="KW-0158">Chromosome</keyword>
<dbReference type="SMART" id="SM00317">
    <property type="entry name" value="SET"/>
    <property type="match status" value="1"/>
</dbReference>
<dbReference type="CTD" id="36375062"/>
<dbReference type="InterPro" id="IPR046341">
    <property type="entry name" value="SET_dom_sf"/>
</dbReference>
<dbReference type="PROSITE" id="PS50868">
    <property type="entry name" value="POST_SET"/>
    <property type="match status" value="1"/>
</dbReference>
<dbReference type="InterPro" id="IPR003616">
    <property type="entry name" value="Post-SET_dom"/>
</dbReference>
<dbReference type="SUPFAM" id="SSF82199">
    <property type="entry name" value="SET domain"/>
    <property type="match status" value="1"/>
</dbReference>
<dbReference type="WormBase" id="SRAE_1000096700">
    <property type="protein sequence ID" value="SRP04599"/>
    <property type="gene ID" value="WBGene00257567"/>
</dbReference>
<protein>
    <submittedName>
        <fullName evidence="10 12">SET domain and Post-SET domain-containing protein</fullName>
    </submittedName>
</protein>
<keyword evidence="3" id="KW-0489">Methyltransferase</keyword>
<evidence type="ECO:0000259" key="9">
    <source>
        <dbReference type="PROSITE" id="PS50868"/>
    </source>
</evidence>
<dbReference type="Gene3D" id="2.170.270.10">
    <property type="entry name" value="SET domain"/>
    <property type="match status" value="1"/>
</dbReference>
<reference evidence="10 11" key="1">
    <citation type="submission" date="2014-09" db="EMBL/GenBank/DDBJ databases">
        <authorList>
            <person name="Martin A.A."/>
        </authorList>
    </citation>
    <scope>NUCLEOTIDE SEQUENCE</scope>
    <source>
        <strain evidence="11">ED321</strain>
        <strain evidence="10">ED321 Heterogonic</strain>
    </source>
</reference>
<organism evidence="10">
    <name type="scientific">Strongyloides ratti</name>
    <name type="common">Parasitic roundworm</name>
    <dbReference type="NCBI Taxonomy" id="34506"/>
    <lineage>
        <taxon>Eukaryota</taxon>
        <taxon>Metazoa</taxon>
        <taxon>Ecdysozoa</taxon>
        <taxon>Nematoda</taxon>
        <taxon>Chromadorea</taxon>
        <taxon>Rhabditida</taxon>
        <taxon>Tylenchina</taxon>
        <taxon>Panagrolaimomorpha</taxon>
        <taxon>Strongyloidoidea</taxon>
        <taxon>Strongyloididae</taxon>
        <taxon>Strongyloides</taxon>
    </lineage>
</organism>
<evidence type="ECO:0000259" key="8">
    <source>
        <dbReference type="PROSITE" id="PS50280"/>
    </source>
</evidence>
<evidence type="ECO:0000313" key="12">
    <source>
        <dbReference type="WBParaSite" id="SRAE_1000096700.1"/>
    </source>
</evidence>
<reference evidence="12" key="2">
    <citation type="submission" date="2020-12" db="UniProtKB">
        <authorList>
            <consortium name="WormBaseParasite"/>
        </authorList>
    </citation>
    <scope>IDENTIFICATION</scope>
</reference>
<sequence length="399" mass="46567">MASKRKKSGTSFQRYYNDTFLEMFKIVDESKVLFIIGINKEKTKFLVMTDDYSDDKTLKEYIGVWEAIGILSESMVKKIKKLNDRHIIIDSLKKQNPDIPFRMNPFAPTDWNEFKTLVRCMHLTWAYHLETYKDDFRGNELFIINYLDNECPSFIFSNKCLFDKYTKLTNISCFNGCNDCQSTSYSTGCSEVKQWYDTTLRWLVGDKKFPPVLECCNKCSCYRRKEICKNRISLTNRDSIPLIIFKTVKKGWALGAGRNMKAGEVVTEYTGIVFNHLQIKKGSDATYTFELDYIRKELEIEYDTIFKEKDGYYVIDSKQIGNESRFACHSCDPNMDVVASYGVYKSPTIHKLFYCMKKDVLIGTELTINYFYNLVENKDKNMLKCECGSKNCMKTLPTK</sequence>